<dbReference type="EMBL" id="CANHGI010000004">
    <property type="protein sequence ID" value="CAI5447176.1"/>
    <property type="molecule type" value="Genomic_DNA"/>
</dbReference>
<evidence type="ECO:0000256" key="2">
    <source>
        <dbReference type="ARBA" id="ARBA00007357"/>
    </source>
</evidence>
<accession>A0A9P1N465</accession>
<comment type="similarity">
    <text evidence="2">Belongs to the peptidase M13 family.</text>
</comment>
<dbReference type="Gene3D" id="3.40.390.10">
    <property type="entry name" value="Collagenase (Catalytic Domain)"/>
    <property type="match status" value="2"/>
</dbReference>
<keyword evidence="8" id="KW-0472">Membrane</keyword>
<evidence type="ECO:0000259" key="9">
    <source>
        <dbReference type="PROSITE" id="PS50061"/>
    </source>
</evidence>
<feature type="domain" description="ETS" evidence="9">
    <location>
        <begin position="268"/>
        <end position="348"/>
    </location>
</feature>
<dbReference type="GO" id="GO:0003700">
    <property type="term" value="F:DNA-binding transcription factor activity"/>
    <property type="evidence" value="ECO:0007669"/>
    <property type="project" value="InterPro"/>
</dbReference>
<dbReference type="GO" id="GO:0046872">
    <property type="term" value="F:metal ion binding"/>
    <property type="evidence" value="ECO:0007669"/>
    <property type="project" value="UniProtKB-KW"/>
</dbReference>
<dbReference type="InterPro" id="IPR000418">
    <property type="entry name" value="Ets_dom"/>
</dbReference>
<name>A0A9P1N465_9PELO</name>
<evidence type="ECO:0000256" key="7">
    <source>
        <dbReference type="ARBA" id="ARBA00023049"/>
    </source>
</evidence>
<keyword evidence="6" id="KW-0862">Zinc</keyword>
<dbReference type="PROSITE" id="PS51885">
    <property type="entry name" value="NEPRILYSIN"/>
    <property type="match status" value="1"/>
</dbReference>
<keyword evidence="11" id="KW-1185">Reference proteome</keyword>
<comment type="caution">
    <text evidence="10">The sequence shown here is derived from an EMBL/GenBank/DDBJ whole genome shotgun (WGS) entry which is preliminary data.</text>
</comment>
<feature type="transmembrane region" description="Helical" evidence="8">
    <location>
        <begin position="25"/>
        <end position="48"/>
    </location>
</feature>
<dbReference type="Pfam" id="PF01431">
    <property type="entry name" value="Peptidase_M13"/>
    <property type="match status" value="1"/>
</dbReference>
<proteinExistence type="inferred from homology"/>
<evidence type="ECO:0000256" key="4">
    <source>
        <dbReference type="ARBA" id="ARBA00022723"/>
    </source>
</evidence>
<evidence type="ECO:0000256" key="5">
    <source>
        <dbReference type="ARBA" id="ARBA00022801"/>
    </source>
</evidence>
<dbReference type="AlphaFoldDB" id="A0A9P1N465"/>
<organism evidence="10 11">
    <name type="scientific">Caenorhabditis angaria</name>
    <dbReference type="NCBI Taxonomy" id="860376"/>
    <lineage>
        <taxon>Eukaryota</taxon>
        <taxon>Metazoa</taxon>
        <taxon>Ecdysozoa</taxon>
        <taxon>Nematoda</taxon>
        <taxon>Chromadorea</taxon>
        <taxon>Rhabditida</taxon>
        <taxon>Rhabditina</taxon>
        <taxon>Rhabditomorpha</taxon>
        <taxon>Rhabditoidea</taxon>
        <taxon>Rhabditidae</taxon>
        <taxon>Peloderinae</taxon>
        <taxon>Caenorhabditis</taxon>
    </lineage>
</organism>
<evidence type="ECO:0000313" key="11">
    <source>
        <dbReference type="Proteomes" id="UP001152747"/>
    </source>
</evidence>
<dbReference type="GO" id="GO:0016485">
    <property type="term" value="P:protein processing"/>
    <property type="evidence" value="ECO:0007669"/>
    <property type="project" value="TreeGrafter"/>
</dbReference>
<dbReference type="GO" id="GO:0005886">
    <property type="term" value="C:plasma membrane"/>
    <property type="evidence" value="ECO:0007669"/>
    <property type="project" value="TreeGrafter"/>
</dbReference>
<dbReference type="GO" id="GO:0043565">
    <property type="term" value="F:sequence-specific DNA binding"/>
    <property type="evidence" value="ECO:0007669"/>
    <property type="project" value="InterPro"/>
</dbReference>
<dbReference type="InterPro" id="IPR018497">
    <property type="entry name" value="Peptidase_M13_C"/>
</dbReference>
<keyword evidence="8" id="KW-1133">Transmembrane helix</keyword>
<dbReference type="PANTHER" id="PTHR11733">
    <property type="entry name" value="ZINC METALLOPROTEASE FAMILY M13 NEPRILYSIN-RELATED"/>
    <property type="match status" value="1"/>
</dbReference>
<dbReference type="PANTHER" id="PTHR11733:SF208">
    <property type="entry name" value="PEPTIDASE M13 C-TERMINAL DOMAIN-CONTAINING PROTEIN"/>
    <property type="match status" value="1"/>
</dbReference>
<dbReference type="PROSITE" id="PS50061">
    <property type="entry name" value="ETS_DOMAIN_3"/>
    <property type="match status" value="1"/>
</dbReference>
<keyword evidence="4" id="KW-0479">Metal-binding</keyword>
<keyword evidence="7" id="KW-0482">Metalloprotease</keyword>
<protein>
    <recommendedName>
        <fullName evidence="9">ETS domain-containing protein</fullName>
    </recommendedName>
</protein>
<sequence>MKHKPKKSSLEESSNEFEKGSRIRLILLLLVIFLVYASIFAAVVFVGLSQNYPEKIEKKEPTEVVLEKEEPTENIYKDKEEDASVCQTESCKKLGETMLSYMNKNINPCEDFYKYTCGNYNGSKLAIVEDQLEKKTKLAKFYVNYEPQTSSERISKVMMRKCVETAEYQKYQKITEIWKSGDLTDVLIEIAKVSPNKGGFIQNEVRMGDVVGEQKVLNLYLRTDIMPSKKKKLNILQEKYLDVIGENPNVLQNEIVKFNGEENILKNIDLKKYILGLLPEEIRAQNPTWEVYIYKNEMMALDSVVEKFGKNKLMKELQKVYLSKIIKYYVFKPKNPEIEQDREKLCYKRIEKMFPGTLSMIFIKNFGNFENIEKAYRILDDIKNALAETIDENSWMDEELKVLLKNELVLLKSSIGRPDEYKENENVERMYKAVEKVRTSEEQGYTELIRNLLAMNSEETFLRVYKKETMTFFMKSARGSPNYHPETHRTSIPWNLMNFPHIDENLPEWAIISGIGNIMAHEVGHSFDAWLFLNNAALKPHKISDSSKQEFEKRIKCIAEKYSKFELPDGTFSDGFRTNSEDTADKIGFDLAVRLFKKLGNHQKLPGFEDVSIERQFFQRMYIDVCGPDLNMNDMPRLNGDIHSANVFRVRGIMSNSEEFAKAFGCAENQAKCPMFE</sequence>
<evidence type="ECO:0000313" key="10">
    <source>
        <dbReference type="EMBL" id="CAI5447176.1"/>
    </source>
</evidence>
<dbReference type="Proteomes" id="UP001152747">
    <property type="component" value="Unassembled WGS sequence"/>
</dbReference>
<dbReference type="OrthoDB" id="6475849at2759"/>
<evidence type="ECO:0000256" key="1">
    <source>
        <dbReference type="ARBA" id="ARBA00001947"/>
    </source>
</evidence>
<dbReference type="InterPro" id="IPR008753">
    <property type="entry name" value="Peptidase_M13_N"/>
</dbReference>
<gene>
    <name evidence="10" type="ORF">CAMP_LOCUS9813</name>
</gene>
<keyword evidence="5" id="KW-0378">Hydrolase</keyword>
<keyword evidence="3" id="KW-0645">Protease</keyword>
<evidence type="ECO:0000256" key="6">
    <source>
        <dbReference type="ARBA" id="ARBA00022833"/>
    </source>
</evidence>
<dbReference type="GO" id="GO:0004222">
    <property type="term" value="F:metalloendopeptidase activity"/>
    <property type="evidence" value="ECO:0007669"/>
    <property type="project" value="InterPro"/>
</dbReference>
<dbReference type="Pfam" id="PF05649">
    <property type="entry name" value="Peptidase_M13_N"/>
    <property type="match status" value="1"/>
</dbReference>
<dbReference type="InterPro" id="IPR024079">
    <property type="entry name" value="MetalloPept_cat_dom_sf"/>
</dbReference>
<dbReference type="InterPro" id="IPR000718">
    <property type="entry name" value="Peptidase_M13"/>
</dbReference>
<evidence type="ECO:0000256" key="8">
    <source>
        <dbReference type="SAM" id="Phobius"/>
    </source>
</evidence>
<evidence type="ECO:0000256" key="3">
    <source>
        <dbReference type="ARBA" id="ARBA00022670"/>
    </source>
</evidence>
<keyword evidence="8" id="KW-0812">Transmembrane</keyword>
<dbReference type="InterPro" id="IPR042089">
    <property type="entry name" value="Peptidase_M13_dom_2"/>
</dbReference>
<comment type="cofactor">
    <cofactor evidence="1">
        <name>Zn(2+)</name>
        <dbReference type="ChEBI" id="CHEBI:29105"/>
    </cofactor>
</comment>
<dbReference type="Gene3D" id="1.10.1380.10">
    <property type="entry name" value="Neutral endopeptidase , domain2"/>
    <property type="match status" value="1"/>
</dbReference>
<dbReference type="SUPFAM" id="SSF55486">
    <property type="entry name" value="Metalloproteases ('zincins'), catalytic domain"/>
    <property type="match status" value="1"/>
</dbReference>
<reference evidence="10" key="1">
    <citation type="submission" date="2022-11" db="EMBL/GenBank/DDBJ databases">
        <authorList>
            <person name="Kikuchi T."/>
        </authorList>
    </citation>
    <scope>NUCLEOTIDE SEQUENCE</scope>
    <source>
        <strain evidence="10">PS1010</strain>
    </source>
</reference>